<dbReference type="Proteomes" id="UP000298030">
    <property type="component" value="Unassembled WGS sequence"/>
</dbReference>
<dbReference type="AlphaFoldDB" id="A0A4Y7RKA7"/>
<sequence>MSLSTFRSVSRRQVVAKGHCERAPCGRLHRGLLRCPLLRVEPWSNERAYLLRHRAFGVVSLLLDGMRCEEWKCLEQLP</sequence>
<comment type="caution">
    <text evidence="1">The sequence shown here is derived from an EMBL/GenBank/DDBJ whole genome shotgun (WGS) entry which is preliminary data.</text>
</comment>
<reference evidence="1 2" key="1">
    <citation type="journal article" date="2019" name="Nat. Ecol. Evol.">
        <title>Megaphylogeny resolves global patterns of mushroom evolution.</title>
        <authorList>
            <person name="Varga T."/>
            <person name="Krizsan K."/>
            <person name="Foldi C."/>
            <person name="Dima B."/>
            <person name="Sanchez-Garcia M."/>
            <person name="Sanchez-Ramirez S."/>
            <person name="Szollosi G.J."/>
            <person name="Szarkandi J.G."/>
            <person name="Papp V."/>
            <person name="Albert L."/>
            <person name="Andreopoulos W."/>
            <person name="Angelini C."/>
            <person name="Antonin V."/>
            <person name="Barry K.W."/>
            <person name="Bougher N.L."/>
            <person name="Buchanan P."/>
            <person name="Buyck B."/>
            <person name="Bense V."/>
            <person name="Catcheside P."/>
            <person name="Chovatia M."/>
            <person name="Cooper J."/>
            <person name="Damon W."/>
            <person name="Desjardin D."/>
            <person name="Finy P."/>
            <person name="Geml J."/>
            <person name="Haridas S."/>
            <person name="Hughes K."/>
            <person name="Justo A."/>
            <person name="Karasinski D."/>
            <person name="Kautmanova I."/>
            <person name="Kiss B."/>
            <person name="Kocsube S."/>
            <person name="Kotiranta H."/>
            <person name="LaButti K.M."/>
            <person name="Lechner B.E."/>
            <person name="Liimatainen K."/>
            <person name="Lipzen A."/>
            <person name="Lukacs Z."/>
            <person name="Mihaltcheva S."/>
            <person name="Morgado L.N."/>
            <person name="Niskanen T."/>
            <person name="Noordeloos M.E."/>
            <person name="Ohm R.A."/>
            <person name="Ortiz-Santana B."/>
            <person name="Ovrebo C."/>
            <person name="Racz N."/>
            <person name="Riley R."/>
            <person name="Savchenko A."/>
            <person name="Shiryaev A."/>
            <person name="Soop K."/>
            <person name="Spirin V."/>
            <person name="Szebenyi C."/>
            <person name="Tomsovsky M."/>
            <person name="Tulloss R.E."/>
            <person name="Uehling J."/>
            <person name="Grigoriev I.V."/>
            <person name="Vagvolgyi C."/>
            <person name="Papp T."/>
            <person name="Martin F.M."/>
            <person name="Miettinen O."/>
            <person name="Hibbett D.S."/>
            <person name="Nagy L.G."/>
        </authorList>
    </citation>
    <scope>NUCLEOTIDE SEQUENCE [LARGE SCALE GENOMIC DNA]</scope>
    <source>
        <strain evidence="1 2">FP101781</strain>
    </source>
</reference>
<proteinExistence type="predicted"/>
<keyword evidence="2" id="KW-1185">Reference proteome</keyword>
<dbReference type="EMBL" id="QPFP01000506">
    <property type="protein sequence ID" value="TEB09415.1"/>
    <property type="molecule type" value="Genomic_DNA"/>
</dbReference>
<name>A0A4Y7RKA7_COPMI</name>
<organism evidence="1 2">
    <name type="scientific">Coprinellus micaceus</name>
    <name type="common">Glistening ink-cap mushroom</name>
    <name type="synonym">Coprinus micaceus</name>
    <dbReference type="NCBI Taxonomy" id="71717"/>
    <lineage>
        <taxon>Eukaryota</taxon>
        <taxon>Fungi</taxon>
        <taxon>Dikarya</taxon>
        <taxon>Basidiomycota</taxon>
        <taxon>Agaricomycotina</taxon>
        <taxon>Agaricomycetes</taxon>
        <taxon>Agaricomycetidae</taxon>
        <taxon>Agaricales</taxon>
        <taxon>Agaricineae</taxon>
        <taxon>Psathyrellaceae</taxon>
        <taxon>Coprinellus</taxon>
    </lineage>
</organism>
<gene>
    <name evidence="1" type="ORF">FA13DRAFT_1107769</name>
</gene>
<evidence type="ECO:0000313" key="2">
    <source>
        <dbReference type="Proteomes" id="UP000298030"/>
    </source>
</evidence>
<accession>A0A4Y7RKA7</accession>
<protein>
    <submittedName>
        <fullName evidence="1">Uncharacterized protein</fullName>
    </submittedName>
</protein>
<evidence type="ECO:0000313" key="1">
    <source>
        <dbReference type="EMBL" id="TEB09415.1"/>
    </source>
</evidence>